<evidence type="ECO:0000313" key="3">
    <source>
        <dbReference type="EMBL" id="RDW81976.1"/>
    </source>
</evidence>
<dbReference type="Proteomes" id="UP000256645">
    <property type="component" value="Unassembled WGS sequence"/>
</dbReference>
<dbReference type="STRING" id="1849047.A0A3D8S6T2"/>
<evidence type="ECO:0000256" key="1">
    <source>
        <dbReference type="ARBA" id="ARBA00008842"/>
    </source>
</evidence>
<dbReference type="AlphaFoldDB" id="A0A3D8S6T2"/>
<reference evidence="3 4" key="1">
    <citation type="journal article" date="2018" name="IMA Fungus">
        <title>IMA Genome-F 9: Draft genome sequence of Annulohypoxylon stygium, Aspergillus mulundensis, Berkeleyomyces basicola (syn. Thielaviopsis basicola), Ceratocystis smalleyi, two Cercospora beticola strains, Coleophoma cylindrospora, Fusarium fracticaudum, Phialophora cf. hyalina, and Morchella septimelata.</title>
        <authorList>
            <person name="Wingfield B.D."/>
            <person name="Bills G.F."/>
            <person name="Dong Y."/>
            <person name="Huang W."/>
            <person name="Nel W.J."/>
            <person name="Swalarsk-Parry B.S."/>
            <person name="Vaghefi N."/>
            <person name="Wilken P.M."/>
            <person name="An Z."/>
            <person name="de Beer Z.W."/>
            <person name="De Vos L."/>
            <person name="Chen L."/>
            <person name="Duong T.A."/>
            <person name="Gao Y."/>
            <person name="Hammerbacher A."/>
            <person name="Kikkert J.R."/>
            <person name="Li Y."/>
            <person name="Li H."/>
            <person name="Li K."/>
            <person name="Li Q."/>
            <person name="Liu X."/>
            <person name="Ma X."/>
            <person name="Naidoo K."/>
            <person name="Pethybridge S.J."/>
            <person name="Sun J."/>
            <person name="Steenkamp E.T."/>
            <person name="van der Nest M.A."/>
            <person name="van Wyk S."/>
            <person name="Wingfield M.J."/>
            <person name="Xiong C."/>
            <person name="Yue Q."/>
            <person name="Zhang X."/>
        </authorList>
    </citation>
    <scope>NUCLEOTIDE SEQUENCE [LARGE SCALE GENOMIC DNA]</scope>
    <source>
        <strain evidence="3 4">BP6252</strain>
    </source>
</reference>
<dbReference type="InterPro" id="IPR037239">
    <property type="entry name" value="OSBP_sf"/>
</dbReference>
<protein>
    <recommendedName>
        <fullName evidence="5">Oxysterol-binding protein</fullName>
    </recommendedName>
</protein>
<keyword evidence="4" id="KW-1185">Reference proteome</keyword>
<dbReference type="InterPro" id="IPR000648">
    <property type="entry name" value="Oxysterol-bd"/>
</dbReference>
<proteinExistence type="inferred from homology"/>
<accession>A0A3D8S6T2</accession>
<evidence type="ECO:0008006" key="5">
    <source>
        <dbReference type="Google" id="ProtNLM"/>
    </source>
</evidence>
<dbReference type="Gene3D" id="6.10.250.1430">
    <property type="match status" value="1"/>
</dbReference>
<evidence type="ECO:0000256" key="2">
    <source>
        <dbReference type="RuleBase" id="RU003844"/>
    </source>
</evidence>
<dbReference type="PANTHER" id="PTHR10972:SF184">
    <property type="entry name" value="OXYSTEROL-BINDING PROTEIN HOMOLOG 4-RELATED"/>
    <property type="match status" value="1"/>
</dbReference>
<dbReference type="FunFam" id="2.40.160.120:FF:000010">
    <property type="entry name" value="Oxysterol-binding protein homolog 4"/>
    <property type="match status" value="1"/>
</dbReference>
<dbReference type="Gene3D" id="1.10.287.2720">
    <property type="match status" value="1"/>
</dbReference>
<evidence type="ECO:0000313" key="4">
    <source>
        <dbReference type="Proteomes" id="UP000256645"/>
    </source>
</evidence>
<dbReference type="GO" id="GO:0016020">
    <property type="term" value="C:membrane"/>
    <property type="evidence" value="ECO:0007669"/>
    <property type="project" value="TreeGrafter"/>
</dbReference>
<sequence>MPISMSSKCSPLSPKNEEFKVAPSQKNAWFQFLKSIASFKGDLSSLTAPPFLLSTTSIIEYSAYWAEHPSLLVAPANEEDPEKRALLVLQWFLSTLKEQHSSKDEAGRKKKMKPLNPFLGELFLGEWEDASGTTKLVSEQVSHHPPATAFNVWNEKHGVSVQGHISPKAYFSGTVRIDRKGYAIMHIDRFNEDYLITMPKIHIEGIMTGSIAPELSGTSTIHSSSGYTALIDYSGKGWIGGTKNSFNARLFRDGNPTEPLYMVDGQWSCGMNIKEMKTGNTTQFDLRDLKRTPVTVLPIEKQGELESRRVWKKVADAIDAGDIFAVGHEKSKIENEQREMRKQEKAEGREWPRRYFKRVDVDPVAKQLSQGLKDVESDIQGNGAGFWVWDEDAMRERPDSGVFVKVG</sequence>
<dbReference type="Gene3D" id="3.30.70.3490">
    <property type="match status" value="1"/>
</dbReference>
<comment type="caution">
    <text evidence="3">The sequence shown here is derived from an EMBL/GenBank/DDBJ whole genome shotgun (WGS) entry which is preliminary data.</text>
</comment>
<comment type="similarity">
    <text evidence="1 2">Belongs to the OSBP family.</text>
</comment>
<dbReference type="GO" id="GO:0005829">
    <property type="term" value="C:cytosol"/>
    <property type="evidence" value="ECO:0007669"/>
    <property type="project" value="TreeGrafter"/>
</dbReference>
<dbReference type="GO" id="GO:0120009">
    <property type="term" value="P:intermembrane lipid transfer"/>
    <property type="evidence" value="ECO:0007669"/>
    <property type="project" value="UniProtKB-ARBA"/>
</dbReference>
<dbReference type="PROSITE" id="PS01013">
    <property type="entry name" value="OSBP"/>
    <property type="match status" value="1"/>
</dbReference>
<dbReference type="Pfam" id="PF01237">
    <property type="entry name" value="Oxysterol_BP"/>
    <property type="match status" value="1"/>
</dbReference>
<dbReference type="SUPFAM" id="SSF144000">
    <property type="entry name" value="Oxysterol-binding protein-like"/>
    <property type="match status" value="1"/>
</dbReference>
<name>A0A3D8S6T2_9HELO</name>
<dbReference type="PANTHER" id="PTHR10972">
    <property type="entry name" value="OXYSTEROL-BINDING PROTEIN-RELATED"/>
    <property type="match status" value="1"/>
</dbReference>
<dbReference type="GO" id="GO:0008142">
    <property type="term" value="F:oxysterol binding"/>
    <property type="evidence" value="ECO:0007669"/>
    <property type="project" value="TreeGrafter"/>
</dbReference>
<dbReference type="OrthoDB" id="14833at2759"/>
<dbReference type="EMBL" id="PDLM01000003">
    <property type="protein sequence ID" value="RDW81976.1"/>
    <property type="molecule type" value="Genomic_DNA"/>
</dbReference>
<organism evidence="3 4">
    <name type="scientific">Coleophoma cylindrospora</name>
    <dbReference type="NCBI Taxonomy" id="1849047"/>
    <lineage>
        <taxon>Eukaryota</taxon>
        <taxon>Fungi</taxon>
        <taxon>Dikarya</taxon>
        <taxon>Ascomycota</taxon>
        <taxon>Pezizomycotina</taxon>
        <taxon>Leotiomycetes</taxon>
        <taxon>Helotiales</taxon>
        <taxon>Dermateaceae</taxon>
        <taxon>Coleophoma</taxon>
    </lineage>
</organism>
<gene>
    <name evidence="3" type="ORF">BP6252_03088</name>
</gene>
<dbReference type="InterPro" id="IPR018494">
    <property type="entry name" value="Oxysterol-bd_CS"/>
</dbReference>
<dbReference type="Gene3D" id="2.40.160.120">
    <property type="match status" value="1"/>
</dbReference>